<evidence type="ECO:0000256" key="3">
    <source>
        <dbReference type="ARBA" id="ARBA00022448"/>
    </source>
</evidence>
<keyword evidence="3" id="KW-0813">Transport</keyword>
<feature type="compositionally biased region" description="Low complexity" evidence="8">
    <location>
        <begin position="81"/>
        <end position="91"/>
    </location>
</feature>
<dbReference type="SUPFAM" id="SSF56954">
    <property type="entry name" value="Outer membrane efflux proteins (OEP)"/>
    <property type="match status" value="1"/>
</dbReference>
<evidence type="ECO:0000256" key="4">
    <source>
        <dbReference type="ARBA" id="ARBA00022452"/>
    </source>
</evidence>
<proteinExistence type="inferred from homology"/>
<evidence type="ECO:0000256" key="6">
    <source>
        <dbReference type="ARBA" id="ARBA00023136"/>
    </source>
</evidence>
<dbReference type="EMBL" id="RXOC01000008">
    <property type="protein sequence ID" value="RXF69134.1"/>
    <property type="molecule type" value="Genomic_DNA"/>
</dbReference>
<dbReference type="AlphaFoldDB" id="A0A4Q0M7U9"/>
<dbReference type="Pfam" id="PF02321">
    <property type="entry name" value="OEP"/>
    <property type="match status" value="2"/>
</dbReference>
<evidence type="ECO:0000313" key="10">
    <source>
        <dbReference type="Proteomes" id="UP000290848"/>
    </source>
</evidence>
<evidence type="ECO:0000256" key="7">
    <source>
        <dbReference type="ARBA" id="ARBA00023237"/>
    </source>
</evidence>
<evidence type="ECO:0000256" key="8">
    <source>
        <dbReference type="SAM" id="MobiDB-lite"/>
    </source>
</evidence>
<dbReference type="GO" id="GO:1990281">
    <property type="term" value="C:efflux pump complex"/>
    <property type="evidence" value="ECO:0007669"/>
    <property type="project" value="TreeGrafter"/>
</dbReference>
<feature type="region of interest" description="Disordered" evidence="8">
    <location>
        <begin position="81"/>
        <end position="101"/>
    </location>
</feature>
<dbReference type="GO" id="GO:0015562">
    <property type="term" value="F:efflux transmembrane transporter activity"/>
    <property type="evidence" value="ECO:0007669"/>
    <property type="project" value="InterPro"/>
</dbReference>
<reference evidence="9 10" key="1">
    <citation type="submission" date="2018-12" db="EMBL/GenBank/DDBJ databases">
        <title>The Draft Genome Sequence of the Soil Bacterium Pedobacter tournemirensis R1.</title>
        <authorList>
            <person name="He J."/>
        </authorList>
    </citation>
    <scope>NUCLEOTIDE SEQUENCE [LARGE SCALE GENOMIC DNA]</scope>
    <source>
        <strain evidence="9 10">R1</strain>
    </source>
</reference>
<keyword evidence="4" id="KW-1134">Transmembrane beta strand</keyword>
<organism evidence="9 10">
    <name type="scientific">Arcticibacter tournemirensis</name>
    <dbReference type="NCBI Taxonomy" id="699437"/>
    <lineage>
        <taxon>Bacteria</taxon>
        <taxon>Pseudomonadati</taxon>
        <taxon>Bacteroidota</taxon>
        <taxon>Sphingobacteriia</taxon>
        <taxon>Sphingobacteriales</taxon>
        <taxon>Sphingobacteriaceae</taxon>
        <taxon>Arcticibacter</taxon>
    </lineage>
</organism>
<dbReference type="PANTHER" id="PTHR30026:SF20">
    <property type="entry name" value="OUTER MEMBRANE PROTEIN TOLC"/>
    <property type="match status" value="1"/>
</dbReference>
<dbReference type="GO" id="GO:0015288">
    <property type="term" value="F:porin activity"/>
    <property type="evidence" value="ECO:0007669"/>
    <property type="project" value="TreeGrafter"/>
</dbReference>
<keyword evidence="6" id="KW-0472">Membrane</keyword>
<evidence type="ECO:0000256" key="5">
    <source>
        <dbReference type="ARBA" id="ARBA00022692"/>
    </source>
</evidence>
<evidence type="ECO:0000313" key="9">
    <source>
        <dbReference type="EMBL" id="RXF69134.1"/>
    </source>
</evidence>
<dbReference type="RefSeq" id="WP_128769942.1">
    <property type="nucleotide sequence ID" value="NZ_RXOC01000008.1"/>
</dbReference>
<dbReference type="Gene3D" id="1.20.1600.10">
    <property type="entry name" value="Outer membrane efflux proteins (OEP)"/>
    <property type="match status" value="1"/>
</dbReference>
<name>A0A4Q0M7U9_9SPHI</name>
<keyword evidence="7" id="KW-0998">Cell outer membrane</keyword>
<dbReference type="InterPro" id="IPR003423">
    <property type="entry name" value="OMP_efflux"/>
</dbReference>
<evidence type="ECO:0000256" key="2">
    <source>
        <dbReference type="ARBA" id="ARBA00007613"/>
    </source>
</evidence>
<dbReference type="PANTHER" id="PTHR30026">
    <property type="entry name" value="OUTER MEMBRANE PROTEIN TOLC"/>
    <property type="match status" value="1"/>
</dbReference>
<evidence type="ECO:0000256" key="1">
    <source>
        <dbReference type="ARBA" id="ARBA00004442"/>
    </source>
</evidence>
<accession>A0A4Q0M7U9</accession>
<dbReference type="Proteomes" id="UP000290848">
    <property type="component" value="Unassembled WGS sequence"/>
</dbReference>
<comment type="subcellular location">
    <subcellularLocation>
        <location evidence="1">Cell outer membrane</location>
    </subcellularLocation>
</comment>
<comment type="caution">
    <text evidence="9">The sequence shown here is derived from an EMBL/GenBank/DDBJ whole genome shotgun (WGS) entry which is preliminary data.</text>
</comment>
<keyword evidence="5" id="KW-0812">Transmembrane</keyword>
<comment type="similarity">
    <text evidence="2">Belongs to the outer membrane factor (OMF) (TC 1.B.17) family.</text>
</comment>
<dbReference type="GO" id="GO:0009279">
    <property type="term" value="C:cell outer membrane"/>
    <property type="evidence" value="ECO:0007669"/>
    <property type="project" value="UniProtKB-SubCell"/>
</dbReference>
<sequence>MANCQLLTAKSYFTYSGLLLVFLLFGLTTEAQQLLTLEDAVKIALENNYNIRLSKNNAAISANNVNLAEAGMLPGVTGNLNNNSSVQNSSQTQADGSVRELDRARNSSTSYGVSLNWTVFDGFAMFSIYDELKELKKLGETNMRATVLNTVSEVINNYYNLIRLKQELSATDTAVAISRLRLTTAQNRYKIGKAAKLEVLTATVDLNTDTTNLLRQRDYVRSAKITLNELLARDVNTPFEVTDTIVVDNQLQYDRLQQLSSQQNPAIQTAFINERIARLNLKQVKANRYPVIGLATGYNFSRSHSELGFARDSRGRGLTYGVTASVNIFNGFLQRRYEKNAEIQIDNANLEYERQKQNINAQLLSAYQTYQTNLELVKLEKSNQDVAKQNMDITLAKFRLGSVTPVEFREAQRNYLDANVRFTGAQYQAKAAEIALKELAGNLDL</sequence>
<dbReference type="InterPro" id="IPR051906">
    <property type="entry name" value="TolC-like"/>
</dbReference>
<gene>
    <name evidence="9" type="ORF">EKH83_13345</name>
</gene>
<protein>
    <submittedName>
        <fullName evidence="9">TolC family protein</fullName>
    </submittedName>
</protein>